<evidence type="ECO:0000313" key="2">
    <source>
        <dbReference type="Proteomes" id="UP000504724"/>
    </source>
</evidence>
<dbReference type="RefSeq" id="WP_173283931.1">
    <property type="nucleotide sequence ID" value="NZ_CP054020.1"/>
</dbReference>
<reference evidence="1 2" key="1">
    <citation type="submission" date="2020-05" db="EMBL/GenBank/DDBJ databases">
        <title>Thiomicrorhabdus sediminis sp.nov. and Thiomicrorhabdus xiamenensis sp.nov., novel sulfur-oxidizing bacteria isolated from coastal sediment.</title>
        <authorList>
            <person name="Liu X."/>
        </authorList>
    </citation>
    <scope>NUCLEOTIDE SEQUENCE [LARGE SCALE GENOMIC DNA]</scope>
    <source>
        <strain evidence="1 2">G2</strain>
    </source>
</reference>
<accession>A0A7D4P3Q8</accession>
<dbReference type="KEGG" id="txa:HQN79_01450"/>
<evidence type="ECO:0008006" key="3">
    <source>
        <dbReference type="Google" id="ProtNLM"/>
    </source>
</evidence>
<dbReference type="AlphaFoldDB" id="A0A7D4P3Q8"/>
<dbReference type="Proteomes" id="UP000504724">
    <property type="component" value="Chromosome"/>
</dbReference>
<evidence type="ECO:0000313" key="1">
    <source>
        <dbReference type="EMBL" id="QKI88335.1"/>
    </source>
</evidence>
<keyword evidence="2" id="KW-1185">Reference proteome</keyword>
<dbReference type="EMBL" id="CP054020">
    <property type="protein sequence ID" value="QKI88335.1"/>
    <property type="molecule type" value="Genomic_DNA"/>
</dbReference>
<organism evidence="1 2">
    <name type="scientific">Thiomicrorhabdus xiamenensis</name>
    <dbReference type="NCBI Taxonomy" id="2739063"/>
    <lineage>
        <taxon>Bacteria</taxon>
        <taxon>Pseudomonadati</taxon>
        <taxon>Pseudomonadota</taxon>
        <taxon>Gammaproteobacteria</taxon>
        <taxon>Thiotrichales</taxon>
        <taxon>Piscirickettsiaceae</taxon>
        <taxon>Thiomicrorhabdus</taxon>
    </lineage>
</organism>
<proteinExistence type="predicted"/>
<protein>
    <recommendedName>
        <fullName evidence="3">SpoIIAA-like</fullName>
    </recommendedName>
</protein>
<gene>
    <name evidence="1" type="ORF">HQN79_01450</name>
</gene>
<name>A0A7D4P3Q8_9GAMM</name>
<sequence length="124" mass="14384">MGFTLHRDDENNLLHAHYEKETSYQDRIDLLDQLIEVLKIQPMMNVLINVSEAESHMSDDEQLEYGKRLARHAHYFLRNKTAIVKKHHNPHPFILVSAYAEGLDSIVEFSKVTEALAWINGEIS</sequence>